<reference evidence="7 8" key="1">
    <citation type="submission" date="2016-08" db="EMBL/GenBank/DDBJ databases">
        <title>A Parts List for Fungal Cellulosomes Revealed by Comparative Genomics.</title>
        <authorList>
            <consortium name="DOE Joint Genome Institute"/>
            <person name="Haitjema C.H."/>
            <person name="Gilmore S.P."/>
            <person name="Henske J.K."/>
            <person name="Solomon K.V."/>
            <person name="De Groot R."/>
            <person name="Kuo A."/>
            <person name="Mondo S.J."/>
            <person name="Salamov A.A."/>
            <person name="Labutti K."/>
            <person name="Zhao Z."/>
            <person name="Chiniquy J."/>
            <person name="Barry K."/>
            <person name="Brewer H.M."/>
            <person name="Purvine S.O."/>
            <person name="Wright A.T."/>
            <person name="Boxma B."/>
            <person name="Van Alen T."/>
            <person name="Hackstein J.H."/>
            <person name="Baker S.E."/>
            <person name="Grigoriev I.V."/>
            <person name="O'Malley M.A."/>
        </authorList>
    </citation>
    <scope>NUCLEOTIDE SEQUENCE [LARGE SCALE GENOMIC DNA]</scope>
    <source>
        <strain evidence="7 8">G1</strain>
    </source>
</reference>
<keyword evidence="5" id="KW-0732">Signal</keyword>
<evidence type="ECO:0000256" key="5">
    <source>
        <dbReference type="SAM" id="SignalP"/>
    </source>
</evidence>
<evidence type="ECO:0000256" key="4">
    <source>
        <dbReference type="SAM" id="MobiDB-lite"/>
    </source>
</evidence>
<accession>A0A1Y2EM98</accession>
<dbReference type="InterPro" id="IPR045032">
    <property type="entry name" value="PEL"/>
</dbReference>
<proteinExistence type="inferred from homology"/>
<keyword evidence="3" id="KW-0624">Polysaccharide degradation</keyword>
<dbReference type="EMBL" id="MCOG01000038">
    <property type="protein sequence ID" value="ORY72668.1"/>
    <property type="molecule type" value="Genomic_DNA"/>
</dbReference>
<dbReference type="Pfam" id="PF00544">
    <property type="entry name" value="Pectate_lyase_4"/>
    <property type="match status" value="1"/>
</dbReference>
<dbReference type="SMART" id="SM00656">
    <property type="entry name" value="Amb_all"/>
    <property type="match status" value="1"/>
</dbReference>
<evidence type="ECO:0000256" key="3">
    <source>
        <dbReference type="RuleBase" id="RU361173"/>
    </source>
</evidence>
<keyword evidence="8" id="KW-1185">Reference proteome</keyword>
<name>A0A1Y2EM98_9FUNG</name>
<evidence type="ECO:0000256" key="2">
    <source>
        <dbReference type="ARBA" id="ARBA00023239"/>
    </source>
</evidence>
<evidence type="ECO:0000256" key="1">
    <source>
        <dbReference type="ARBA" id="ARBA00010980"/>
    </source>
</evidence>
<keyword evidence="3" id="KW-0119">Carbohydrate metabolism</keyword>
<dbReference type="InterPro" id="IPR002022">
    <property type="entry name" value="Pec_lyase"/>
</dbReference>
<dbReference type="InterPro" id="IPR012334">
    <property type="entry name" value="Pectin_lyas_fold"/>
</dbReference>
<dbReference type="GO" id="GO:0000272">
    <property type="term" value="P:polysaccharide catabolic process"/>
    <property type="evidence" value="ECO:0007669"/>
    <property type="project" value="UniProtKB-KW"/>
</dbReference>
<dbReference type="AlphaFoldDB" id="A0A1Y2EM98"/>
<feature type="signal peptide" evidence="5">
    <location>
        <begin position="1"/>
        <end position="18"/>
    </location>
</feature>
<feature type="region of interest" description="Disordered" evidence="4">
    <location>
        <begin position="457"/>
        <end position="485"/>
    </location>
</feature>
<dbReference type="Proteomes" id="UP000193920">
    <property type="component" value="Unassembled WGS sequence"/>
</dbReference>
<evidence type="ECO:0000313" key="7">
    <source>
        <dbReference type="EMBL" id="ORY72668.1"/>
    </source>
</evidence>
<dbReference type="GO" id="GO:0005576">
    <property type="term" value="C:extracellular region"/>
    <property type="evidence" value="ECO:0007669"/>
    <property type="project" value="UniProtKB-SubCell"/>
</dbReference>
<feature type="domain" description="Pectate lyase" evidence="6">
    <location>
        <begin position="102"/>
        <end position="355"/>
    </location>
</feature>
<dbReference type="PANTHER" id="PTHR31683">
    <property type="entry name" value="PECTATE LYASE 18-RELATED"/>
    <property type="match status" value="1"/>
</dbReference>
<dbReference type="STRING" id="1754190.A0A1Y2EM98"/>
<comment type="subcellular location">
    <subcellularLocation>
        <location evidence="3">Secreted</location>
    </subcellularLocation>
</comment>
<gene>
    <name evidence="7" type="ORF">LY90DRAFT_667022</name>
</gene>
<keyword evidence="3" id="KW-0964">Secreted</keyword>
<evidence type="ECO:0000259" key="6">
    <source>
        <dbReference type="SMART" id="SM00656"/>
    </source>
</evidence>
<protein>
    <submittedName>
        <fullName evidence="7">Pectin lyase-like protein</fullName>
    </submittedName>
</protein>
<keyword evidence="2 3" id="KW-0456">Lyase</keyword>
<sequence length="485" mass="55292">MKFSIINFGLLLVVATNASNPIGFGHKTTGGKNGVEYHVNNFKELTDALNNNGNPEAPKIIYIDSPMNGIIDENGKEITPEDLVPGFSFQKYLDCFTKDGSEWLDTDECNEIEELRKQGPALQEKLTKVFITPNTTIIGQGDDTKLEEISMNISNVTNVILKNLSIEAPNDFFPYWDPADGVQGSWKAEYDNIIICNSTNVWIDNCYLTDGNKKIGNNDVYFGKFIDCHDGLLDIVKESDDITISNNRFDSHRKTMLIGNKDKYIEDRDHLKVTIYNNVFINCTERLPRVRFGKIHMFNNYYYAETFNKGYPALTFDNYYKNYSLSIFPQYYIGLGIESNVLSEFNSFNLIGNEKIPATDDIIVFSYGGYTFHDNQSEFNGKKIDIDAIAKNSFNLKSKFEAEKNAAKGAKNPDWINATFTTETFQPSEFYHYNLNENIDDVNDLINKVPSWMFTNDSDSENEVQNDEDSIFEDDEFTIGVEDDN</sequence>
<evidence type="ECO:0000313" key="8">
    <source>
        <dbReference type="Proteomes" id="UP000193920"/>
    </source>
</evidence>
<dbReference type="PANTHER" id="PTHR31683:SF18">
    <property type="entry name" value="PECTATE LYASE 21-RELATED"/>
    <property type="match status" value="1"/>
</dbReference>
<organism evidence="7 8">
    <name type="scientific">Neocallimastix californiae</name>
    <dbReference type="NCBI Taxonomy" id="1754190"/>
    <lineage>
        <taxon>Eukaryota</taxon>
        <taxon>Fungi</taxon>
        <taxon>Fungi incertae sedis</taxon>
        <taxon>Chytridiomycota</taxon>
        <taxon>Chytridiomycota incertae sedis</taxon>
        <taxon>Neocallimastigomycetes</taxon>
        <taxon>Neocallimastigales</taxon>
        <taxon>Neocallimastigaceae</taxon>
        <taxon>Neocallimastix</taxon>
    </lineage>
</organism>
<comment type="caution">
    <text evidence="7">The sequence shown here is derived from an EMBL/GenBank/DDBJ whole genome shotgun (WGS) entry which is preliminary data.</text>
</comment>
<dbReference type="Gene3D" id="2.160.20.10">
    <property type="entry name" value="Single-stranded right-handed beta-helix, Pectin lyase-like"/>
    <property type="match status" value="1"/>
</dbReference>
<feature type="chain" id="PRO_5010985617" evidence="5">
    <location>
        <begin position="19"/>
        <end position="485"/>
    </location>
</feature>
<comment type="similarity">
    <text evidence="1 3">Belongs to the polysaccharide lyase 1 family.</text>
</comment>
<dbReference type="SUPFAM" id="SSF51126">
    <property type="entry name" value="Pectin lyase-like"/>
    <property type="match status" value="1"/>
</dbReference>
<dbReference type="OrthoDB" id="1637350at2759"/>
<feature type="compositionally biased region" description="Acidic residues" evidence="4">
    <location>
        <begin position="458"/>
        <end position="485"/>
    </location>
</feature>
<dbReference type="GO" id="GO:0030570">
    <property type="term" value="F:pectate lyase activity"/>
    <property type="evidence" value="ECO:0007669"/>
    <property type="project" value="InterPro"/>
</dbReference>
<dbReference type="InterPro" id="IPR011050">
    <property type="entry name" value="Pectin_lyase_fold/virulence"/>
</dbReference>